<dbReference type="InterPro" id="IPR021888">
    <property type="entry name" value="DUF3499"/>
</dbReference>
<dbReference type="KEGG" id="ccho:CCHOA_02450"/>
<sequence precursor="true">MSRPRICCRPGCAQPAVATLTYSQPKQIATLRQLVSSSNGHSWDLCIDHAAVIRAPIGWTLRDPHGFATPTPPQQRTNAATGAATPGSTLRPGGRKSSLSDPLTELDEISYSQPKAGPVPPPKGPGAPHPAQRPRTRRGTQRGHLYVVEPQPSAAEEPLD</sequence>
<protein>
    <recommendedName>
        <fullName evidence="4">DUF3499 domain-containing protein</fullName>
    </recommendedName>
</protein>
<dbReference type="OrthoDB" id="3216194at2"/>
<feature type="compositionally biased region" description="Basic residues" evidence="1">
    <location>
        <begin position="132"/>
        <end position="141"/>
    </location>
</feature>
<gene>
    <name evidence="2" type="ORF">CCHOA_02450</name>
</gene>
<dbReference type="Pfam" id="PF12005">
    <property type="entry name" value="DUF3499"/>
    <property type="match status" value="1"/>
</dbReference>
<proteinExistence type="predicted"/>
<organism evidence="2 3">
    <name type="scientific">Corynebacterium choanae</name>
    <dbReference type="NCBI Taxonomy" id="1862358"/>
    <lineage>
        <taxon>Bacteria</taxon>
        <taxon>Bacillati</taxon>
        <taxon>Actinomycetota</taxon>
        <taxon>Actinomycetes</taxon>
        <taxon>Mycobacteriales</taxon>
        <taxon>Corynebacteriaceae</taxon>
        <taxon>Corynebacterium</taxon>
    </lineage>
</organism>
<accession>A0A3G6J4F7</accession>
<feature type="region of interest" description="Disordered" evidence="1">
    <location>
        <begin position="61"/>
        <end position="160"/>
    </location>
</feature>
<name>A0A3G6J4F7_9CORY</name>
<dbReference type="Proteomes" id="UP000269019">
    <property type="component" value="Chromosome"/>
</dbReference>
<dbReference type="RefSeq" id="WP_123926311.1">
    <property type="nucleotide sequence ID" value="NZ_CP033896.1"/>
</dbReference>
<reference evidence="2 3" key="1">
    <citation type="submission" date="2018-11" db="EMBL/GenBank/DDBJ databases">
        <authorList>
            <person name="Kleinhagauer T."/>
            <person name="Glaeser S.P."/>
            <person name="Spergser J."/>
            <person name="Ruckert C."/>
            <person name="Kaempfer P."/>
            <person name="Busse H.-J."/>
        </authorList>
    </citation>
    <scope>NUCLEOTIDE SEQUENCE [LARGE SCALE GENOMIC DNA]</scope>
    <source>
        <strain evidence="2 3">200CH</strain>
    </source>
</reference>
<evidence type="ECO:0000313" key="2">
    <source>
        <dbReference type="EMBL" id="AZA12907.1"/>
    </source>
</evidence>
<dbReference type="AlphaFoldDB" id="A0A3G6J4F7"/>
<evidence type="ECO:0008006" key="4">
    <source>
        <dbReference type="Google" id="ProtNLM"/>
    </source>
</evidence>
<evidence type="ECO:0000313" key="3">
    <source>
        <dbReference type="Proteomes" id="UP000269019"/>
    </source>
</evidence>
<keyword evidence="3" id="KW-1185">Reference proteome</keyword>
<evidence type="ECO:0000256" key="1">
    <source>
        <dbReference type="SAM" id="MobiDB-lite"/>
    </source>
</evidence>
<dbReference type="EMBL" id="CP033896">
    <property type="protein sequence ID" value="AZA12907.1"/>
    <property type="molecule type" value="Genomic_DNA"/>
</dbReference>
<feature type="compositionally biased region" description="Pro residues" evidence="1">
    <location>
        <begin position="117"/>
        <end position="128"/>
    </location>
</feature>